<comment type="caution">
    <text evidence="2">The sequence shown here is derived from an EMBL/GenBank/DDBJ whole genome shotgun (WGS) entry which is preliminary data.</text>
</comment>
<dbReference type="KEGG" id="kne:92181726"/>
<organism evidence="2 3">
    <name type="scientific">Kwoniella newhampshirensis</name>
    <dbReference type="NCBI Taxonomy" id="1651941"/>
    <lineage>
        <taxon>Eukaryota</taxon>
        <taxon>Fungi</taxon>
        <taxon>Dikarya</taxon>
        <taxon>Basidiomycota</taxon>
        <taxon>Agaricomycotina</taxon>
        <taxon>Tremellomycetes</taxon>
        <taxon>Tremellales</taxon>
        <taxon>Cryptococcaceae</taxon>
        <taxon>Kwoniella</taxon>
    </lineage>
</organism>
<evidence type="ECO:0000313" key="2">
    <source>
        <dbReference type="EMBL" id="KAK8850550.1"/>
    </source>
</evidence>
<dbReference type="RefSeq" id="XP_066801981.1">
    <property type="nucleotide sequence ID" value="XM_066947567.1"/>
</dbReference>
<sequence>MAEVFQIMTICLRDVCGKHRGHQTGAQGMLEDSYDYYTARGQEAKLEREQKKQIQKTNGDGGGRGPVVDQEGAYPPPPHPPPAATSAATSAATVGNGVDGVGKGSDWK</sequence>
<reference evidence="2 3" key="1">
    <citation type="journal article" date="2024" name="bioRxiv">
        <title>Comparative genomics of Cryptococcus and Kwoniella reveals pathogenesis evolution and contrasting karyotype dynamics via intercentromeric recombination or chromosome fusion.</title>
        <authorList>
            <person name="Coelho M.A."/>
            <person name="David-Palma M."/>
            <person name="Shea T."/>
            <person name="Bowers K."/>
            <person name="McGinley-Smith S."/>
            <person name="Mohammad A.W."/>
            <person name="Gnirke A."/>
            <person name="Yurkov A.M."/>
            <person name="Nowrousian M."/>
            <person name="Sun S."/>
            <person name="Cuomo C.A."/>
            <person name="Heitman J."/>
        </authorList>
    </citation>
    <scope>NUCLEOTIDE SEQUENCE [LARGE SCALE GENOMIC DNA]</scope>
    <source>
        <strain evidence="2 3">CBS 13917</strain>
    </source>
</reference>
<protein>
    <submittedName>
        <fullName evidence="2">Uncharacterized protein</fullName>
    </submittedName>
</protein>
<dbReference type="GeneID" id="92181726"/>
<feature type="compositionally biased region" description="Pro residues" evidence="1">
    <location>
        <begin position="74"/>
        <end position="83"/>
    </location>
</feature>
<keyword evidence="3" id="KW-1185">Reference proteome</keyword>
<name>A0AAW0Z0P2_9TREE</name>
<dbReference type="Proteomes" id="UP001388673">
    <property type="component" value="Unassembled WGS sequence"/>
</dbReference>
<proteinExistence type="predicted"/>
<evidence type="ECO:0000256" key="1">
    <source>
        <dbReference type="SAM" id="MobiDB-lite"/>
    </source>
</evidence>
<dbReference type="EMBL" id="JBCAWK010000008">
    <property type="protein sequence ID" value="KAK8850550.1"/>
    <property type="molecule type" value="Genomic_DNA"/>
</dbReference>
<evidence type="ECO:0000313" key="3">
    <source>
        <dbReference type="Proteomes" id="UP001388673"/>
    </source>
</evidence>
<gene>
    <name evidence="2" type="ORF">IAR55_004468</name>
</gene>
<dbReference type="AlphaFoldDB" id="A0AAW0Z0P2"/>
<feature type="compositionally biased region" description="Basic and acidic residues" evidence="1">
    <location>
        <begin position="42"/>
        <end position="52"/>
    </location>
</feature>
<feature type="region of interest" description="Disordered" evidence="1">
    <location>
        <begin position="41"/>
        <end position="108"/>
    </location>
</feature>
<feature type="compositionally biased region" description="Gly residues" evidence="1">
    <location>
        <begin position="97"/>
        <end position="108"/>
    </location>
</feature>
<feature type="compositionally biased region" description="Low complexity" evidence="1">
    <location>
        <begin position="84"/>
        <end position="93"/>
    </location>
</feature>
<accession>A0AAW0Z0P2</accession>